<dbReference type="InterPro" id="IPR008030">
    <property type="entry name" value="NmrA-like"/>
</dbReference>
<dbReference type="AlphaFoldDB" id="A0AAX6MB91"/>
<dbReference type="GO" id="GO:0016491">
    <property type="term" value="F:oxidoreductase activity"/>
    <property type="evidence" value="ECO:0007669"/>
    <property type="project" value="UniProtKB-KW"/>
</dbReference>
<keyword evidence="5" id="KW-1185">Reference proteome</keyword>
<reference evidence="4 5" key="1">
    <citation type="journal article" date="2024" name="Front Chem Biol">
        <title>Unveiling the potential of Daldinia eschscholtzii MFLUCC 19-0629 through bioactivity and bioinformatics studies for enhanced sustainable agriculture production.</title>
        <authorList>
            <person name="Brooks S."/>
            <person name="Weaver J.A."/>
            <person name="Klomchit A."/>
            <person name="Alharthi S.A."/>
            <person name="Onlamun T."/>
            <person name="Nurani R."/>
            <person name="Vong T.K."/>
            <person name="Alberti F."/>
            <person name="Greco C."/>
        </authorList>
    </citation>
    <scope>NUCLEOTIDE SEQUENCE [LARGE SCALE GENOMIC DNA]</scope>
    <source>
        <strain evidence="4">MFLUCC 19-0629</strain>
    </source>
</reference>
<dbReference type="Gene3D" id="3.40.50.720">
    <property type="entry name" value="NAD(P)-binding Rossmann-like Domain"/>
    <property type="match status" value="1"/>
</dbReference>
<proteinExistence type="predicted"/>
<organism evidence="4 5">
    <name type="scientific">Daldinia eschscholtzii</name>
    <dbReference type="NCBI Taxonomy" id="292717"/>
    <lineage>
        <taxon>Eukaryota</taxon>
        <taxon>Fungi</taxon>
        <taxon>Dikarya</taxon>
        <taxon>Ascomycota</taxon>
        <taxon>Pezizomycotina</taxon>
        <taxon>Sordariomycetes</taxon>
        <taxon>Xylariomycetidae</taxon>
        <taxon>Xylariales</taxon>
        <taxon>Hypoxylaceae</taxon>
        <taxon>Daldinia</taxon>
    </lineage>
</organism>
<dbReference type="SUPFAM" id="SSF51735">
    <property type="entry name" value="NAD(P)-binding Rossmann-fold domains"/>
    <property type="match status" value="1"/>
</dbReference>
<sequence>MSPIKKVVVFGGPGSFATPIANALVKAQFDVLIIVRPECAMNFPPNVSVVRVDHTVVRLKPVLWGADAVVSVIGSAGLSVQNTLIDAAEAAGVKRFILDDFGWVPDSTELIEFKCLGSSKRITFEHVRDVAQAHPKFTFTGVAIGFPIDWSLKCFPSMGFDARKHSAVIYDDGTEDFTGTTLEGIGQAVVGVLQNPGKTENQFLKVRSIRTNQNELLAAFQSVTGETWDVKHSTTKEVLKRAKERRKRGIKEWMLDVLIYHLYEPGKARCFIASDEEPALDLLKIRQETAHEIASKVLGSVKEVPERKWAMR</sequence>
<dbReference type="EMBL" id="JBANMG010000009">
    <property type="protein sequence ID" value="KAK6949462.1"/>
    <property type="molecule type" value="Genomic_DNA"/>
</dbReference>
<dbReference type="InterPro" id="IPR051609">
    <property type="entry name" value="NmrA/Isoflavone_reductase-like"/>
</dbReference>
<dbReference type="PANTHER" id="PTHR47706">
    <property type="entry name" value="NMRA-LIKE FAMILY PROTEIN"/>
    <property type="match status" value="1"/>
</dbReference>
<dbReference type="PANTHER" id="PTHR47706:SF9">
    <property type="entry name" value="NMRA-LIKE DOMAIN-CONTAINING PROTEIN-RELATED"/>
    <property type="match status" value="1"/>
</dbReference>
<dbReference type="CDD" id="cd05259">
    <property type="entry name" value="PCBER_SDR_a"/>
    <property type="match status" value="1"/>
</dbReference>
<dbReference type="Proteomes" id="UP001369815">
    <property type="component" value="Unassembled WGS sequence"/>
</dbReference>
<dbReference type="Gene3D" id="3.90.25.10">
    <property type="entry name" value="UDP-galactose 4-epimerase, domain 1"/>
    <property type="match status" value="1"/>
</dbReference>
<accession>A0AAX6MB91</accession>
<keyword evidence="1" id="KW-0521">NADP</keyword>
<evidence type="ECO:0000256" key="1">
    <source>
        <dbReference type="ARBA" id="ARBA00022857"/>
    </source>
</evidence>
<dbReference type="InterPro" id="IPR036291">
    <property type="entry name" value="NAD(P)-bd_dom_sf"/>
</dbReference>
<protein>
    <recommendedName>
        <fullName evidence="3">NmrA-like domain-containing protein</fullName>
    </recommendedName>
</protein>
<comment type="caution">
    <text evidence="4">The sequence shown here is derived from an EMBL/GenBank/DDBJ whole genome shotgun (WGS) entry which is preliminary data.</text>
</comment>
<evidence type="ECO:0000313" key="4">
    <source>
        <dbReference type="EMBL" id="KAK6949462.1"/>
    </source>
</evidence>
<gene>
    <name evidence="4" type="ORF">Daesc_009542</name>
</gene>
<name>A0AAX6MB91_9PEZI</name>
<keyword evidence="2" id="KW-0560">Oxidoreductase</keyword>
<evidence type="ECO:0000259" key="3">
    <source>
        <dbReference type="Pfam" id="PF05368"/>
    </source>
</evidence>
<dbReference type="Pfam" id="PF05368">
    <property type="entry name" value="NmrA"/>
    <property type="match status" value="1"/>
</dbReference>
<evidence type="ECO:0000313" key="5">
    <source>
        <dbReference type="Proteomes" id="UP001369815"/>
    </source>
</evidence>
<feature type="domain" description="NmrA-like" evidence="3">
    <location>
        <begin position="5"/>
        <end position="241"/>
    </location>
</feature>
<evidence type="ECO:0000256" key="2">
    <source>
        <dbReference type="ARBA" id="ARBA00023002"/>
    </source>
</evidence>
<dbReference type="InterPro" id="IPR045312">
    <property type="entry name" value="PCBER-like"/>
</dbReference>